<dbReference type="EMBL" id="MU839833">
    <property type="protein sequence ID" value="KAK1755380.1"/>
    <property type="molecule type" value="Genomic_DNA"/>
</dbReference>
<evidence type="ECO:0000313" key="3">
    <source>
        <dbReference type="Proteomes" id="UP001239445"/>
    </source>
</evidence>
<feature type="region of interest" description="Disordered" evidence="1">
    <location>
        <begin position="150"/>
        <end position="208"/>
    </location>
</feature>
<proteinExistence type="predicted"/>
<reference evidence="2" key="1">
    <citation type="submission" date="2023-06" db="EMBL/GenBank/DDBJ databases">
        <title>Genome-scale phylogeny and comparative genomics of the fungal order Sordariales.</title>
        <authorList>
            <consortium name="Lawrence Berkeley National Laboratory"/>
            <person name="Hensen N."/>
            <person name="Bonometti L."/>
            <person name="Westerberg I."/>
            <person name="Brannstrom I.O."/>
            <person name="Guillou S."/>
            <person name="Cros-Aarteil S."/>
            <person name="Calhoun S."/>
            <person name="Haridas S."/>
            <person name="Kuo A."/>
            <person name="Mondo S."/>
            <person name="Pangilinan J."/>
            <person name="Riley R."/>
            <person name="Labutti K."/>
            <person name="Andreopoulos B."/>
            <person name="Lipzen A."/>
            <person name="Chen C."/>
            <person name="Yanf M."/>
            <person name="Daum C."/>
            <person name="Ng V."/>
            <person name="Clum A."/>
            <person name="Steindorff A."/>
            <person name="Ohm R."/>
            <person name="Martin F."/>
            <person name="Silar P."/>
            <person name="Natvig D."/>
            <person name="Lalanne C."/>
            <person name="Gautier V."/>
            <person name="Ament-Velasquez S.L."/>
            <person name="Kruys A."/>
            <person name="Hutchinson M.I."/>
            <person name="Powell A.J."/>
            <person name="Barry K."/>
            <person name="Miller A.N."/>
            <person name="Grigoriev I.V."/>
            <person name="Debuchy R."/>
            <person name="Gladieux P."/>
            <person name="Thoren M.H."/>
            <person name="Johannesson H."/>
        </authorList>
    </citation>
    <scope>NUCLEOTIDE SEQUENCE</scope>
    <source>
        <strain evidence="2">PSN4</strain>
    </source>
</reference>
<dbReference type="AlphaFoldDB" id="A0AAJ0BCL5"/>
<comment type="caution">
    <text evidence="2">The sequence shown here is derived from an EMBL/GenBank/DDBJ whole genome shotgun (WGS) entry which is preliminary data.</text>
</comment>
<feature type="compositionally biased region" description="Low complexity" evidence="1">
    <location>
        <begin position="199"/>
        <end position="208"/>
    </location>
</feature>
<dbReference type="GO" id="GO:0046983">
    <property type="term" value="F:protein dimerization activity"/>
    <property type="evidence" value="ECO:0007669"/>
    <property type="project" value="InterPro"/>
</dbReference>
<name>A0AAJ0BCL5_9PEZI</name>
<sequence>MTPEGIAHGILATGPDLATAGSGQDSHPASDTNPLVDSGSQSSSKETKPKTKPKPTRSQAARKKPVLGEPAISKPKRTRKPKTTTAGKSQSPDDKPPPPPPNHPTEPTTSPTSQDNDDRIRSGHNASGLKYRNKLSEGFYRLRDVLQRYSRGLSSSSPSPSHSHSHSHSPQALGNPGMDLDLDLGDLGGGGGGRREKGPAAAGNNNNNKYFNKAKMLESACRGIEALSVEREELERVSSLQSSSPQVN</sequence>
<feature type="compositionally biased region" description="Basic residues" evidence="1">
    <location>
        <begin position="50"/>
        <end position="65"/>
    </location>
</feature>
<keyword evidence="3" id="KW-1185">Reference proteome</keyword>
<dbReference type="Proteomes" id="UP001239445">
    <property type="component" value="Unassembled WGS sequence"/>
</dbReference>
<dbReference type="InterPro" id="IPR036638">
    <property type="entry name" value="HLH_DNA-bd_sf"/>
</dbReference>
<feature type="region of interest" description="Disordered" evidence="1">
    <location>
        <begin position="1"/>
        <end position="135"/>
    </location>
</feature>
<accession>A0AAJ0BCL5</accession>
<gene>
    <name evidence="2" type="ORF">QBC47DRAFT_460403</name>
</gene>
<evidence type="ECO:0000313" key="2">
    <source>
        <dbReference type="EMBL" id="KAK1755380.1"/>
    </source>
</evidence>
<evidence type="ECO:0000256" key="1">
    <source>
        <dbReference type="SAM" id="MobiDB-lite"/>
    </source>
</evidence>
<organism evidence="2 3">
    <name type="scientific">Echria macrotheca</name>
    <dbReference type="NCBI Taxonomy" id="438768"/>
    <lineage>
        <taxon>Eukaryota</taxon>
        <taxon>Fungi</taxon>
        <taxon>Dikarya</taxon>
        <taxon>Ascomycota</taxon>
        <taxon>Pezizomycotina</taxon>
        <taxon>Sordariomycetes</taxon>
        <taxon>Sordariomycetidae</taxon>
        <taxon>Sordariales</taxon>
        <taxon>Schizotheciaceae</taxon>
        <taxon>Echria</taxon>
    </lineage>
</organism>
<dbReference type="SUPFAM" id="SSF47459">
    <property type="entry name" value="HLH, helix-loop-helix DNA-binding domain"/>
    <property type="match status" value="1"/>
</dbReference>
<protein>
    <submittedName>
        <fullName evidence="2">Uncharacterized protein</fullName>
    </submittedName>
</protein>
<dbReference type="Gene3D" id="4.10.280.10">
    <property type="entry name" value="Helix-loop-helix DNA-binding domain"/>
    <property type="match status" value="1"/>
</dbReference>
<feature type="compositionally biased region" description="Polar residues" evidence="1">
    <location>
        <begin position="21"/>
        <end position="41"/>
    </location>
</feature>